<dbReference type="Proteomes" id="UP000637980">
    <property type="component" value="Unassembled WGS sequence"/>
</dbReference>
<evidence type="ECO:0000313" key="2">
    <source>
        <dbReference type="EMBL" id="GHB30320.1"/>
    </source>
</evidence>
<evidence type="ECO:0000256" key="1">
    <source>
        <dbReference type="SAM" id="SignalP"/>
    </source>
</evidence>
<keyword evidence="3" id="KW-1185">Reference proteome</keyword>
<name>A0ABQ3EEZ5_9HYPH</name>
<feature type="signal peptide" evidence="1">
    <location>
        <begin position="1"/>
        <end position="23"/>
    </location>
</feature>
<sequence length="185" mass="21193">MPRYVYPSIAFIFAALLTSPTQAEPVQPVKENDPTILNHYIDMLNAAHPCSWREDYETRGHHRLTFNEFVQVLEFSCSMTPYNDAHLYVHLDSRDPDEAALLAFERPPSVPNDDPEVVFNGVWDIKTGDLTSFMKGTGLGDCGTYEVHRFTPQGYPYLLEYRAKPECDGNYDQPANYPVILERQE</sequence>
<dbReference type="EMBL" id="BMXE01000003">
    <property type="protein sequence ID" value="GHB30320.1"/>
    <property type="molecule type" value="Genomic_DNA"/>
</dbReference>
<feature type="chain" id="PRO_5047325189" description="Lipoprotein" evidence="1">
    <location>
        <begin position="24"/>
        <end position="185"/>
    </location>
</feature>
<keyword evidence="1" id="KW-0732">Signal</keyword>
<dbReference type="InterPro" id="IPR009560">
    <property type="entry name" value="DUF1176"/>
</dbReference>
<comment type="caution">
    <text evidence="2">The sequence shown here is derived from an EMBL/GenBank/DDBJ whole genome shotgun (WGS) entry which is preliminary data.</text>
</comment>
<proteinExistence type="predicted"/>
<reference evidence="3" key="1">
    <citation type="journal article" date="2019" name="Int. J. Syst. Evol. Microbiol.">
        <title>The Global Catalogue of Microorganisms (GCM) 10K type strain sequencing project: providing services to taxonomists for standard genome sequencing and annotation.</title>
        <authorList>
            <consortium name="The Broad Institute Genomics Platform"/>
            <consortium name="The Broad Institute Genome Sequencing Center for Infectious Disease"/>
            <person name="Wu L."/>
            <person name="Ma J."/>
        </authorList>
    </citation>
    <scope>NUCLEOTIDE SEQUENCE [LARGE SCALE GENOMIC DNA]</scope>
    <source>
        <strain evidence="3">KCTC 12861</strain>
    </source>
</reference>
<organism evidence="2 3">
    <name type="scientific">Pseudovibrio japonicus</name>
    <dbReference type="NCBI Taxonomy" id="366534"/>
    <lineage>
        <taxon>Bacteria</taxon>
        <taxon>Pseudomonadati</taxon>
        <taxon>Pseudomonadota</taxon>
        <taxon>Alphaproteobacteria</taxon>
        <taxon>Hyphomicrobiales</taxon>
        <taxon>Stappiaceae</taxon>
        <taxon>Pseudovibrio</taxon>
    </lineage>
</organism>
<dbReference type="RefSeq" id="WP_189436493.1">
    <property type="nucleotide sequence ID" value="NZ_BMXE01000003.1"/>
</dbReference>
<evidence type="ECO:0000313" key="3">
    <source>
        <dbReference type="Proteomes" id="UP000637980"/>
    </source>
</evidence>
<dbReference type="Pfam" id="PF06674">
    <property type="entry name" value="DUF1176"/>
    <property type="match status" value="1"/>
</dbReference>
<evidence type="ECO:0008006" key="4">
    <source>
        <dbReference type="Google" id="ProtNLM"/>
    </source>
</evidence>
<accession>A0ABQ3EEZ5</accession>
<protein>
    <recommendedName>
        <fullName evidence="4">Lipoprotein</fullName>
    </recommendedName>
</protein>
<gene>
    <name evidence="2" type="ORF">GCM10007094_18410</name>
</gene>